<dbReference type="AlphaFoldDB" id="A0A9R0JUY2"/>
<keyword evidence="3" id="KW-0863">Zinc-finger</keyword>
<gene>
    <name evidence="7" type="primary">LOC110787209</name>
</gene>
<evidence type="ECO:0000313" key="6">
    <source>
        <dbReference type="Proteomes" id="UP000813463"/>
    </source>
</evidence>
<keyword evidence="3" id="KW-0862">Zinc</keyword>
<dbReference type="Proteomes" id="UP000813463">
    <property type="component" value="Chromosome 1"/>
</dbReference>
<dbReference type="PANTHER" id="PTHR47847">
    <property type="entry name" value="FCS-LIKE ZINC FINGER 17"/>
    <property type="match status" value="1"/>
</dbReference>
<evidence type="ECO:0000256" key="2">
    <source>
        <dbReference type="ARBA" id="ARBA00022723"/>
    </source>
</evidence>
<dbReference type="RefSeq" id="XP_021847485.2">
    <property type="nucleotide sequence ID" value="XM_021991793.2"/>
</dbReference>
<evidence type="ECO:0000313" key="7">
    <source>
        <dbReference type="RefSeq" id="XP_021847485.2"/>
    </source>
</evidence>
<reference evidence="6" key="1">
    <citation type="journal article" date="2021" name="Nat. Commun.">
        <title>Genomic analyses provide insights into spinach domestication and the genetic basis of agronomic traits.</title>
        <authorList>
            <person name="Cai X."/>
            <person name="Sun X."/>
            <person name="Xu C."/>
            <person name="Sun H."/>
            <person name="Wang X."/>
            <person name="Ge C."/>
            <person name="Zhang Z."/>
            <person name="Wang Q."/>
            <person name="Fei Z."/>
            <person name="Jiao C."/>
            <person name="Wang Q."/>
        </authorList>
    </citation>
    <scope>NUCLEOTIDE SEQUENCE [LARGE SCALE GENOMIC DNA]</scope>
    <source>
        <strain evidence="6">cv. Varoflay</strain>
    </source>
</reference>
<keyword evidence="2" id="KW-0479">Metal-binding</keyword>
<comment type="similarity">
    <text evidence="1">Belongs to the FLZ family.</text>
</comment>
<dbReference type="PROSITE" id="PS51795">
    <property type="entry name" value="ZF_FLZ"/>
    <property type="match status" value="1"/>
</dbReference>
<evidence type="ECO:0000259" key="5">
    <source>
        <dbReference type="PROSITE" id="PS51795"/>
    </source>
</evidence>
<dbReference type="KEGG" id="soe:110787209"/>
<accession>A0A9R0JUY2</accession>
<dbReference type="InterPro" id="IPR007650">
    <property type="entry name" value="Zf-FLZ_dom"/>
</dbReference>
<sequence length="168" mass="18984">MVLSSVGRKKEGEISSGLRIVMLQVSEIEYSNIVVKSGLRSLTRTPISSSSPITSSSYSDFDHGFLKSCHLCKKPLSLDKDVYMYRGEQGFCSIECRSRQIMVDEMKEIDAKITNKRLIAGPTPTIDCVGCETCRLLEDLRRRRQHRSNNLKPLISSTRHQQPLLSFS</sequence>
<feature type="domain" description="FLZ-type" evidence="5">
    <location>
        <begin position="64"/>
        <end position="108"/>
    </location>
</feature>
<reference evidence="7" key="2">
    <citation type="submission" date="2025-08" db="UniProtKB">
        <authorList>
            <consortium name="RefSeq"/>
        </authorList>
    </citation>
    <scope>IDENTIFICATION</scope>
    <source>
        <tissue evidence="7">Leaf</tissue>
    </source>
</reference>
<dbReference type="GeneID" id="110787209"/>
<dbReference type="PANTHER" id="PTHR47847:SF2">
    <property type="entry name" value="FCS-LIKE ZINC FINGER 17-RELATED"/>
    <property type="match status" value="1"/>
</dbReference>
<evidence type="ECO:0000256" key="4">
    <source>
        <dbReference type="PROSITE-ProRule" id="PRU01131"/>
    </source>
</evidence>
<organism evidence="6 7">
    <name type="scientific">Spinacia oleracea</name>
    <name type="common">Spinach</name>
    <dbReference type="NCBI Taxonomy" id="3562"/>
    <lineage>
        <taxon>Eukaryota</taxon>
        <taxon>Viridiplantae</taxon>
        <taxon>Streptophyta</taxon>
        <taxon>Embryophyta</taxon>
        <taxon>Tracheophyta</taxon>
        <taxon>Spermatophyta</taxon>
        <taxon>Magnoliopsida</taxon>
        <taxon>eudicotyledons</taxon>
        <taxon>Gunneridae</taxon>
        <taxon>Pentapetalae</taxon>
        <taxon>Caryophyllales</taxon>
        <taxon>Chenopodiaceae</taxon>
        <taxon>Chenopodioideae</taxon>
        <taxon>Anserineae</taxon>
        <taxon>Spinacia</taxon>
    </lineage>
</organism>
<dbReference type="Pfam" id="PF04570">
    <property type="entry name" value="zf-FLZ"/>
    <property type="match status" value="1"/>
</dbReference>
<keyword evidence="6" id="KW-1185">Reference proteome</keyword>
<evidence type="ECO:0000256" key="1">
    <source>
        <dbReference type="ARBA" id="ARBA00009374"/>
    </source>
</evidence>
<feature type="zinc finger region" description="FLZ-type" evidence="4">
    <location>
        <begin position="64"/>
        <end position="108"/>
    </location>
</feature>
<name>A0A9R0JUY2_SPIOL</name>
<protein>
    <submittedName>
        <fullName evidence="7">FCS-Like Zinc finger 17</fullName>
    </submittedName>
</protein>
<dbReference type="InterPro" id="IPR044181">
    <property type="entry name" value="FLZ17/18"/>
</dbReference>
<dbReference type="GO" id="GO:0008270">
    <property type="term" value="F:zinc ion binding"/>
    <property type="evidence" value="ECO:0007669"/>
    <property type="project" value="UniProtKB-KW"/>
</dbReference>
<proteinExistence type="inferred from homology"/>
<evidence type="ECO:0000256" key="3">
    <source>
        <dbReference type="ARBA" id="ARBA00022771"/>
    </source>
</evidence>